<feature type="domain" description="C2H2-type" evidence="20">
    <location>
        <begin position="527"/>
        <end position="554"/>
    </location>
</feature>
<dbReference type="FunFam" id="3.30.160.60:FF:000518">
    <property type="entry name" value="Zinc finger protein"/>
    <property type="match status" value="1"/>
</dbReference>
<dbReference type="FunFam" id="3.30.160.60:FF:002716">
    <property type="entry name" value="Zinc finger protein 212"/>
    <property type="match status" value="1"/>
</dbReference>
<evidence type="ECO:0000256" key="7">
    <source>
        <dbReference type="ARBA" id="ARBA00022737"/>
    </source>
</evidence>
<accession>A0A9Q1I3Q2</accession>
<keyword evidence="11" id="KW-0805">Transcription regulation</keyword>
<evidence type="ECO:0000256" key="8">
    <source>
        <dbReference type="ARBA" id="ARBA00022771"/>
    </source>
</evidence>
<keyword evidence="10" id="KW-0156">Chromatin regulator</keyword>
<dbReference type="InterPro" id="IPR001214">
    <property type="entry name" value="SET_dom"/>
</dbReference>
<dbReference type="Gene3D" id="3.30.160.60">
    <property type="entry name" value="Classic Zinc Finger"/>
    <property type="match status" value="13"/>
</dbReference>
<dbReference type="EMBL" id="JAFJMO010000004">
    <property type="protein sequence ID" value="KAJ8280024.1"/>
    <property type="molecule type" value="Genomic_DNA"/>
</dbReference>
<dbReference type="SMART" id="SM00355">
    <property type="entry name" value="ZnF_C2H2"/>
    <property type="match status" value="15"/>
</dbReference>
<dbReference type="AlphaFoldDB" id="A0A9Q1I3Q2"/>
<dbReference type="OrthoDB" id="6077919at2759"/>
<sequence length="854" mass="96702">MTMLGMYVPDRFVLKSSEVQDGIGLYTARRVKKGEKFGPFAGEKRMADELDDNMDPRLMWEVRGSKGEVLYVLDGSNPRHANWLRFIHQAPSQEQKNLAAIQDGENIFYLAVDDIETDTELLIGYLDSDMEEEEDDEEEEVIKDEDEDSREAVLTESELVVVKVEDHPCLLCESSFSSEEVLAAHLQSLHHSPSSDHKEFKCRSCGKRFPVRQALQRHVLYCTENVEPGCDSAHIHQCSLCHISFSSESSFDQHKEACKGDARFICKAESCGKRFKSKDALKKHKGNVHTGSGRRKPMCSICSKKCSSMANLQEHRKIHGVFDCPDCDKKFISTNQLKRHMITHSEKRPYTCEVCSRSFKRLDQATAHRIIHSAFKPYKCKLCGKEFAHRNVYKNHKKTHSEERPFQCEECKALFRTPFSLQRHLLIHNSERTFKCDQCDATFKRKDTLNVHIQVVHDGHKKYKCDLCEKAFVTPSVLKSHKKTHTGEKEKTHTGEKEKVCPYCGQKFASNGTLRVHIRSHTGERPYQCPYCDKAFSKNDGLKMHIRTHTREKPYKCSECNKAFSQKRGLDEHMRTHTGEKPFQCDVCDLSFSLKKMLIRHKLTHNPNRPMAECGRCHKKFTRNDYLKRSGYVPAGGQTHHNLDCPGIPLPLPSPWQLRLSVEKVLEHACAGSAGWQDGVPVARCVAEVPTVSAVLEERSGAFPRCAAWLSCSQLLPVLGTHVAQGRRGGVPLGPRRSRRAVIRPLWVVCAPGDGPPSRQEWRSEGRPGRAGRVGVAPTLLLSFPPAVNNPALPRTARGEEQPRELVKTEGLYRLRGGAFIALLAGFWNRKPGLTHTGLHHVWTGPDRAGRAAR</sequence>
<dbReference type="GO" id="GO:0005634">
    <property type="term" value="C:nucleus"/>
    <property type="evidence" value="ECO:0007669"/>
    <property type="project" value="UniProtKB-SubCell"/>
</dbReference>
<organism evidence="22 23">
    <name type="scientific">Conger conger</name>
    <name type="common">Conger eel</name>
    <name type="synonym">Muraena conger</name>
    <dbReference type="NCBI Taxonomy" id="82655"/>
    <lineage>
        <taxon>Eukaryota</taxon>
        <taxon>Metazoa</taxon>
        <taxon>Chordata</taxon>
        <taxon>Craniata</taxon>
        <taxon>Vertebrata</taxon>
        <taxon>Euteleostomi</taxon>
        <taxon>Actinopterygii</taxon>
        <taxon>Neopterygii</taxon>
        <taxon>Teleostei</taxon>
        <taxon>Anguilliformes</taxon>
        <taxon>Congridae</taxon>
        <taxon>Conger</taxon>
    </lineage>
</organism>
<dbReference type="InterPro" id="IPR013087">
    <property type="entry name" value="Znf_C2H2_type"/>
</dbReference>
<keyword evidence="14" id="KW-0804">Transcription</keyword>
<name>A0A9Q1I3Q2_CONCO</name>
<evidence type="ECO:0000256" key="4">
    <source>
        <dbReference type="ARBA" id="ARBA00022679"/>
    </source>
</evidence>
<feature type="domain" description="C2H2-type" evidence="20">
    <location>
        <begin position="200"/>
        <end position="228"/>
    </location>
</feature>
<evidence type="ECO:0000256" key="19">
    <source>
        <dbReference type="PROSITE-ProRule" id="PRU00042"/>
    </source>
</evidence>
<dbReference type="FunFam" id="3.30.160.60:FF:000100">
    <property type="entry name" value="Zinc finger 45-like"/>
    <property type="match status" value="1"/>
</dbReference>
<evidence type="ECO:0000256" key="1">
    <source>
        <dbReference type="ARBA" id="ARBA00004123"/>
    </source>
</evidence>
<evidence type="ECO:0000256" key="17">
    <source>
        <dbReference type="ARBA" id="ARBA00067588"/>
    </source>
</evidence>
<evidence type="ECO:0000256" key="12">
    <source>
        <dbReference type="ARBA" id="ARBA00023125"/>
    </source>
</evidence>
<evidence type="ECO:0000256" key="3">
    <source>
        <dbReference type="ARBA" id="ARBA00022603"/>
    </source>
</evidence>
<feature type="domain" description="C2H2-type" evidence="20">
    <location>
        <begin position="378"/>
        <end position="405"/>
    </location>
</feature>
<dbReference type="PROSITE" id="PS50157">
    <property type="entry name" value="ZINC_FINGER_C2H2_2"/>
    <property type="match status" value="13"/>
</dbReference>
<evidence type="ECO:0000256" key="13">
    <source>
        <dbReference type="ARBA" id="ARBA00023159"/>
    </source>
</evidence>
<keyword evidence="15" id="KW-0539">Nucleus</keyword>
<dbReference type="GO" id="GO:0006325">
    <property type="term" value="P:chromatin organization"/>
    <property type="evidence" value="ECO:0007669"/>
    <property type="project" value="UniProtKB-KW"/>
</dbReference>
<evidence type="ECO:0000259" key="21">
    <source>
        <dbReference type="PROSITE" id="PS50280"/>
    </source>
</evidence>
<feature type="domain" description="C2H2-type" evidence="20">
    <location>
        <begin position="406"/>
        <end position="433"/>
    </location>
</feature>
<keyword evidence="2" id="KW-0678">Repressor</keyword>
<dbReference type="FunFam" id="3.30.160.60:FF:000546">
    <property type="entry name" value="Zinc finger protein 333"/>
    <property type="match status" value="1"/>
</dbReference>
<dbReference type="GO" id="GO:0008270">
    <property type="term" value="F:zinc ion binding"/>
    <property type="evidence" value="ECO:0007669"/>
    <property type="project" value="UniProtKB-KW"/>
</dbReference>
<dbReference type="InterPro" id="IPR050752">
    <property type="entry name" value="C2H2-ZF_domain"/>
</dbReference>
<dbReference type="InterPro" id="IPR046341">
    <property type="entry name" value="SET_dom_sf"/>
</dbReference>
<dbReference type="PANTHER" id="PTHR24384">
    <property type="entry name" value="FINGER PUTATIVE TRANSCRIPTION FACTOR FAMILY-RELATED"/>
    <property type="match status" value="1"/>
</dbReference>
<dbReference type="Proteomes" id="UP001152803">
    <property type="component" value="Unassembled WGS sequence"/>
</dbReference>
<keyword evidence="13" id="KW-0010">Activator</keyword>
<feature type="domain" description="C2H2-type" evidence="20">
    <location>
        <begin position="264"/>
        <end position="294"/>
    </location>
</feature>
<dbReference type="InterPro" id="IPR036236">
    <property type="entry name" value="Znf_C2H2_sf"/>
</dbReference>
<evidence type="ECO:0000313" key="23">
    <source>
        <dbReference type="Proteomes" id="UP001152803"/>
    </source>
</evidence>
<evidence type="ECO:0000259" key="20">
    <source>
        <dbReference type="PROSITE" id="PS50157"/>
    </source>
</evidence>
<dbReference type="Pfam" id="PF00096">
    <property type="entry name" value="zf-C2H2"/>
    <property type="match status" value="10"/>
</dbReference>
<dbReference type="GO" id="GO:0000981">
    <property type="term" value="F:DNA-binding transcription factor activity, RNA polymerase II-specific"/>
    <property type="evidence" value="ECO:0007669"/>
    <property type="project" value="TreeGrafter"/>
</dbReference>
<dbReference type="SMART" id="SM00317">
    <property type="entry name" value="SET"/>
    <property type="match status" value="1"/>
</dbReference>
<dbReference type="FunFam" id="3.30.160.60:FF:000533">
    <property type="entry name" value="Zinc finger protein"/>
    <property type="match status" value="1"/>
</dbReference>
<keyword evidence="6" id="KW-0479">Metal-binding</keyword>
<keyword evidence="8 19" id="KW-0863">Zinc-finger</keyword>
<feature type="domain" description="C2H2-type" evidence="20">
    <location>
        <begin position="322"/>
        <end position="349"/>
    </location>
</feature>
<dbReference type="PROSITE" id="PS00028">
    <property type="entry name" value="ZINC_FINGER_C2H2_1"/>
    <property type="match status" value="11"/>
</dbReference>
<feature type="domain" description="C2H2-type" evidence="20">
    <location>
        <begin position="583"/>
        <end position="610"/>
    </location>
</feature>
<evidence type="ECO:0000256" key="16">
    <source>
        <dbReference type="ARBA" id="ARBA00061860"/>
    </source>
</evidence>
<proteinExistence type="predicted"/>
<dbReference type="GO" id="GO:0032259">
    <property type="term" value="P:methylation"/>
    <property type="evidence" value="ECO:0007669"/>
    <property type="project" value="UniProtKB-KW"/>
</dbReference>
<dbReference type="FunFam" id="3.30.160.60:FF:000476">
    <property type="entry name" value="Zinc finger protein"/>
    <property type="match status" value="1"/>
</dbReference>
<comment type="subunit">
    <text evidence="16">Interacts with EHMT2/G9A, GFI1 and HDAC1.</text>
</comment>
<keyword evidence="7" id="KW-0677">Repeat</keyword>
<dbReference type="FunFam" id="3.30.160.60:FF:000636">
    <property type="entry name" value="Zinc finger protein"/>
    <property type="match status" value="1"/>
</dbReference>
<gene>
    <name evidence="22" type="ORF">COCON_G00070900</name>
</gene>
<evidence type="ECO:0000256" key="10">
    <source>
        <dbReference type="ARBA" id="ARBA00022853"/>
    </source>
</evidence>
<dbReference type="GO" id="GO:0008168">
    <property type="term" value="F:methyltransferase activity"/>
    <property type="evidence" value="ECO:0007669"/>
    <property type="project" value="UniProtKB-KW"/>
</dbReference>
<feature type="domain" description="C2H2-type" evidence="20">
    <location>
        <begin position="167"/>
        <end position="195"/>
    </location>
</feature>
<evidence type="ECO:0000256" key="6">
    <source>
        <dbReference type="ARBA" id="ARBA00022723"/>
    </source>
</evidence>
<dbReference type="FunFam" id="3.30.160.60:FF:000510">
    <property type="entry name" value="Zinc finger protein"/>
    <property type="match status" value="1"/>
</dbReference>
<dbReference type="Pfam" id="PF21549">
    <property type="entry name" value="PRDM2_PR"/>
    <property type="match status" value="1"/>
</dbReference>
<evidence type="ECO:0000256" key="11">
    <source>
        <dbReference type="ARBA" id="ARBA00023015"/>
    </source>
</evidence>
<protein>
    <recommendedName>
        <fullName evidence="17">PR domain zinc finger protein 5</fullName>
    </recommendedName>
    <alternativeName>
        <fullName evidence="18">PR domain-containing protein 5</fullName>
    </alternativeName>
</protein>
<evidence type="ECO:0000256" key="18">
    <source>
        <dbReference type="ARBA" id="ARBA00082167"/>
    </source>
</evidence>
<dbReference type="Pfam" id="PF12874">
    <property type="entry name" value="zf-met"/>
    <property type="match status" value="3"/>
</dbReference>
<feature type="domain" description="C2H2-type" evidence="20">
    <location>
        <begin position="463"/>
        <end position="490"/>
    </location>
</feature>
<feature type="domain" description="SET" evidence="21">
    <location>
        <begin position="10"/>
        <end position="126"/>
    </location>
</feature>
<keyword evidence="4" id="KW-0808">Transferase</keyword>
<keyword evidence="9" id="KW-0862">Zinc</keyword>
<evidence type="ECO:0000313" key="22">
    <source>
        <dbReference type="EMBL" id="KAJ8280024.1"/>
    </source>
</evidence>
<evidence type="ECO:0000256" key="2">
    <source>
        <dbReference type="ARBA" id="ARBA00022491"/>
    </source>
</evidence>
<feature type="domain" description="C2H2-type" evidence="20">
    <location>
        <begin position="350"/>
        <end position="377"/>
    </location>
</feature>
<dbReference type="FunFam" id="2.170.270.10:FF:000015">
    <property type="entry name" value="Zinc finger protein"/>
    <property type="match status" value="1"/>
</dbReference>
<keyword evidence="12" id="KW-0238">DNA-binding</keyword>
<dbReference type="PROSITE" id="PS50280">
    <property type="entry name" value="SET"/>
    <property type="match status" value="1"/>
</dbReference>
<dbReference type="FunFam" id="3.30.160.60:FF:000407">
    <property type="entry name" value="Zinc finger protein"/>
    <property type="match status" value="1"/>
</dbReference>
<reference evidence="22" key="1">
    <citation type="journal article" date="2023" name="Science">
        <title>Genome structures resolve the early diversification of teleost fishes.</title>
        <authorList>
            <person name="Parey E."/>
            <person name="Louis A."/>
            <person name="Montfort J."/>
            <person name="Bouchez O."/>
            <person name="Roques C."/>
            <person name="Iampietro C."/>
            <person name="Lluch J."/>
            <person name="Castinel A."/>
            <person name="Donnadieu C."/>
            <person name="Desvignes T."/>
            <person name="Floi Bucao C."/>
            <person name="Jouanno E."/>
            <person name="Wen M."/>
            <person name="Mejri S."/>
            <person name="Dirks R."/>
            <person name="Jansen H."/>
            <person name="Henkel C."/>
            <person name="Chen W.J."/>
            <person name="Zahm M."/>
            <person name="Cabau C."/>
            <person name="Klopp C."/>
            <person name="Thompson A.W."/>
            <person name="Robinson-Rechavi M."/>
            <person name="Braasch I."/>
            <person name="Lecointre G."/>
            <person name="Bobe J."/>
            <person name="Postlethwait J.H."/>
            <person name="Berthelot C."/>
            <person name="Roest Crollius H."/>
            <person name="Guiguen Y."/>
        </authorList>
    </citation>
    <scope>NUCLEOTIDE SEQUENCE</scope>
    <source>
        <strain evidence="22">Concon-B</strain>
    </source>
</reference>
<evidence type="ECO:0000256" key="14">
    <source>
        <dbReference type="ARBA" id="ARBA00023163"/>
    </source>
</evidence>
<feature type="domain" description="C2H2-type" evidence="20">
    <location>
        <begin position="555"/>
        <end position="582"/>
    </location>
</feature>
<feature type="domain" description="C2H2-type" evidence="20">
    <location>
        <begin position="499"/>
        <end position="526"/>
    </location>
</feature>
<keyword evidence="23" id="KW-1185">Reference proteome</keyword>
<dbReference type="Gene3D" id="2.170.270.10">
    <property type="entry name" value="SET domain"/>
    <property type="match status" value="1"/>
</dbReference>
<feature type="domain" description="C2H2-type" evidence="20">
    <location>
        <begin position="434"/>
        <end position="462"/>
    </location>
</feature>
<keyword evidence="5" id="KW-0949">S-adenosyl-L-methionine</keyword>
<evidence type="ECO:0000256" key="5">
    <source>
        <dbReference type="ARBA" id="ARBA00022691"/>
    </source>
</evidence>
<evidence type="ECO:0000256" key="15">
    <source>
        <dbReference type="ARBA" id="ARBA00023242"/>
    </source>
</evidence>
<comment type="caution">
    <text evidence="22">The sequence shown here is derived from an EMBL/GenBank/DDBJ whole genome shotgun (WGS) entry which is preliminary data.</text>
</comment>
<dbReference type="SUPFAM" id="SSF82199">
    <property type="entry name" value="SET domain"/>
    <property type="match status" value="1"/>
</dbReference>
<dbReference type="PANTHER" id="PTHR24384:SF189">
    <property type="entry name" value="C2H2-TYPE DOMAIN-CONTAINING PROTEIN-RELATED"/>
    <property type="match status" value="1"/>
</dbReference>
<keyword evidence="3" id="KW-0489">Methyltransferase</keyword>
<dbReference type="SUPFAM" id="SSF57667">
    <property type="entry name" value="beta-beta-alpha zinc fingers"/>
    <property type="match status" value="8"/>
</dbReference>
<comment type="subcellular location">
    <subcellularLocation>
        <location evidence="1">Nucleus</location>
    </subcellularLocation>
</comment>
<dbReference type="GO" id="GO:0000978">
    <property type="term" value="F:RNA polymerase II cis-regulatory region sequence-specific DNA binding"/>
    <property type="evidence" value="ECO:0007669"/>
    <property type="project" value="TreeGrafter"/>
</dbReference>
<evidence type="ECO:0000256" key="9">
    <source>
        <dbReference type="ARBA" id="ARBA00022833"/>
    </source>
</evidence>